<evidence type="ECO:0000256" key="2">
    <source>
        <dbReference type="ARBA" id="ARBA00022448"/>
    </source>
</evidence>
<feature type="transmembrane region" description="Helical" evidence="8">
    <location>
        <begin position="51"/>
        <end position="72"/>
    </location>
</feature>
<dbReference type="PROSITE" id="PS50850">
    <property type="entry name" value="MFS"/>
    <property type="match status" value="1"/>
</dbReference>
<dbReference type="NCBIfam" id="TIGR00882">
    <property type="entry name" value="2A0105"/>
    <property type="match status" value="1"/>
</dbReference>
<feature type="transmembrane region" description="Helical" evidence="8">
    <location>
        <begin position="302"/>
        <end position="325"/>
    </location>
</feature>
<feature type="transmembrane region" description="Helical" evidence="8">
    <location>
        <begin position="269"/>
        <end position="290"/>
    </location>
</feature>
<dbReference type="NCBIfam" id="NF007077">
    <property type="entry name" value="PRK09528.1"/>
    <property type="match status" value="1"/>
</dbReference>
<organism evidence="10 11">
    <name type="scientific">Lactiplantibacillus modestisalitolerans</name>
    <dbReference type="NCBI Taxonomy" id="1457219"/>
    <lineage>
        <taxon>Bacteria</taxon>
        <taxon>Bacillati</taxon>
        <taxon>Bacillota</taxon>
        <taxon>Bacilli</taxon>
        <taxon>Lactobacillales</taxon>
        <taxon>Lactobacillaceae</taxon>
        <taxon>Lactiplantibacillus</taxon>
    </lineage>
</organism>
<dbReference type="PRINTS" id="PR00174">
    <property type="entry name" value="LACYSMPORT"/>
</dbReference>
<protein>
    <submittedName>
        <fullName evidence="10">MFS transporter</fullName>
    </submittedName>
</protein>
<keyword evidence="5 8" id="KW-0812">Transmembrane</keyword>
<evidence type="ECO:0000256" key="1">
    <source>
        <dbReference type="ARBA" id="ARBA00004429"/>
    </source>
</evidence>
<evidence type="ECO:0000256" key="5">
    <source>
        <dbReference type="ARBA" id="ARBA00022692"/>
    </source>
</evidence>
<keyword evidence="4" id="KW-0997">Cell inner membrane</keyword>
<dbReference type="InterPro" id="IPR000576">
    <property type="entry name" value="LacY/RafB_perm_fam"/>
</dbReference>
<evidence type="ECO:0000256" key="4">
    <source>
        <dbReference type="ARBA" id="ARBA00022519"/>
    </source>
</evidence>
<comment type="subcellular location">
    <subcellularLocation>
        <location evidence="1">Cell inner membrane</location>
        <topology evidence="1">Multi-pass membrane protein</topology>
    </subcellularLocation>
</comment>
<dbReference type="PANTHER" id="PTHR23522:SF10">
    <property type="entry name" value="3-PHENYLPROPIONIC ACID TRANSPORTER-RELATED"/>
    <property type="match status" value="1"/>
</dbReference>
<dbReference type="InterPro" id="IPR020846">
    <property type="entry name" value="MFS_dom"/>
</dbReference>
<dbReference type="Pfam" id="PF01306">
    <property type="entry name" value="LacY_symp"/>
    <property type="match status" value="1"/>
</dbReference>
<feature type="transmembrane region" description="Helical" evidence="8">
    <location>
        <begin position="110"/>
        <end position="133"/>
    </location>
</feature>
<evidence type="ECO:0000256" key="8">
    <source>
        <dbReference type="SAM" id="Phobius"/>
    </source>
</evidence>
<sequence length="429" mass="47635">MKNSHLRMLKNPSYLQSSLTMLLFFASWGVWWSFFQLWLTSTKNGLGLSGSAVGTIYSANSVVTLILMFVYGALQDRLVLKRTLLIACAVMGTLIGPFFTWVYAPLLTHHFVIGIIVGSVFLSCGFLAASPVFEALVEKFSRQFGFEYGQARAWGSFGYALVALLAGFLFVIDPKLNFWFGSLFGLLLLLNLLFWKPKAERALKADALAGDLAKKSAPSLKEMLSVMKMPQLWAIIAFIMFTWTFYTVFDQQMFPEFYTNLFATPALGQHMYGTLNSVQVFGEALMMGIVPIIMKKIGVRKTLLLGMLVMFVRIGGCGLATNPIAVSLIKMLHALEVPLFSLPMFRYFTLHFDTKLSATLYMVGFQVAAQVGQVILSTPLGMLRDSVGYSVTFRVIAGIVLLAGVYAFFILKKDDQDVNGQPLEVAETN</sequence>
<dbReference type="RefSeq" id="WP_137641733.1">
    <property type="nucleotide sequence ID" value="NZ_BJEA01000002.1"/>
</dbReference>
<dbReference type="InterPro" id="IPR036259">
    <property type="entry name" value="MFS_trans_sf"/>
</dbReference>
<keyword evidence="3" id="KW-1003">Cell membrane</keyword>
<feature type="domain" description="Major facilitator superfamily (MFS) profile" evidence="9">
    <location>
        <begin position="13"/>
        <end position="415"/>
    </location>
</feature>
<evidence type="ECO:0000313" key="11">
    <source>
        <dbReference type="Proteomes" id="UP001589691"/>
    </source>
</evidence>
<dbReference type="EMBL" id="JBHLZY010000022">
    <property type="protein sequence ID" value="MFB9769989.1"/>
    <property type="molecule type" value="Genomic_DNA"/>
</dbReference>
<evidence type="ECO:0000256" key="7">
    <source>
        <dbReference type="ARBA" id="ARBA00023136"/>
    </source>
</evidence>
<feature type="transmembrane region" description="Helical" evidence="8">
    <location>
        <begin position="153"/>
        <end position="172"/>
    </location>
</feature>
<evidence type="ECO:0000256" key="6">
    <source>
        <dbReference type="ARBA" id="ARBA00022989"/>
    </source>
</evidence>
<keyword evidence="6 8" id="KW-1133">Transmembrane helix</keyword>
<comment type="caution">
    <text evidence="10">The sequence shown here is derived from an EMBL/GenBank/DDBJ whole genome shotgun (WGS) entry which is preliminary data.</text>
</comment>
<feature type="transmembrane region" description="Helical" evidence="8">
    <location>
        <begin position="21"/>
        <end position="39"/>
    </location>
</feature>
<name>A0ABV5WV17_9LACO</name>
<keyword evidence="7 8" id="KW-0472">Membrane</keyword>
<evidence type="ECO:0000256" key="3">
    <source>
        <dbReference type="ARBA" id="ARBA00022475"/>
    </source>
</evidence>
<feature type="transmembrane region" description="Helical" evidence="8">
    <location>
        <begin position="178"/>
        <end position="195"/>
    </location>
</feature>
<dbReference type="PANTHER" id="PTHR23522">
    <property type="entry name" value="BLL5896 PROTEIN"/>
    <property type="match status" value="1"/>
</dbReference>
<feature type="transmembrane region" description="Helical" evidence="8">
    <location>
        <begin position="391"/>
        <end position="411"/>
    </location>
</feature>
<proteinExistence type="predicted"/>
<evidence type="ECO:0000313" key="10">
    <source>
        <dbReference type="EMBL" id="MFB9769989.1"/>
    </source>
</evidence>
<keyword evidence="2" id="KW-0813">Transport</keyword>
<dbReference type="SUPFAM" id="SSF103473">
    <property type="entry name" value="MFS general substrate transporter"/>
    <property type="match status" value="1"/>
</dbReference>
<evidence type="ECO:0000259" key="9">
    <source>
        <dbReference type="PROSITE" id="PS50850"/>
    </source>
</evidence>
<accession>A0ABV5WV17</accession>
<reference evidence="10 11" key="1">
    <citation type="submission" date="2024-09" db="EMBL/GenBank/DDBJ databases">
        <authorList>
            <person name="Sun Q."/>
            <person name="Mori K."/>
        </authorList>
    </citation>
    <scope>NUCLEOTIDE SEQUENCE [LARGE SCALE GENOMIC DNA]</scope>
    <source>
        <strain evidence="10 11">TBRC 4576</strain>
    </source>
</reference>
<feature type="transmembrane region" description="Helical" evidence="8">
    <location>
        <begin position="84"/>
        <end position="104"/>
    </location>
</feature>
<gene>
    <name evidence="10" type="ORF">ACFFLI_08970</name>
</gene>
<keyword evidence="11" id="KW-1185">Reference proteome</keyword>
<dbReference type="Gene3D" id="1.20.1250.20">
    <property type="entry name" value="MFS general substrate transporter like domains"/>
    <property type="match status" value="2"/>
</dbReference>
<dbReference type="Proteomes" id="UP001589691">
    <property type="component" value="Unassembled WGS sequence"/>
</dbReference>
<feature type="transmembrane region" description="Helical" evidence="8">
    <location>
        <begin position="232"/>
        <end position="249"/>
    </location>
</feature>